<accession>F8A5E7</accession>
<keyword evidence="1" id="KW-0812">Transmembrane</keyword>
<name>F8A5E7_CELGA</name>
<keyword evidence="3" id="KW-1185">Reference proteome</keyword>
<sequence>MPPTHDPPPPVEVDLARVMRIGMVLWAVGLAATAVLALTGTTGWVPVAVCATGLALGGLGVLWAVRHRPASPAA</sequence>
<dbReference type="EMBL" id="CP002665">
    <property type="protein sequence ID" value="AEI10964.1"/>
    <property type="molecule type" value="Genomic_DNA"/>
</dbReference>
<proteinExistence type="predicted"/>
<keyword evidence="1" id="KW-1133">Transmembrane helix</keyword>
<dbReference type="RefSeq" id="WP_013882489.1">
    <property type="nucleotide sequence ID" value="NC_015671.1"/>
</dbReference>
<keyword evidence="1" id="KW-0472">Membrane</keyword>
<reference evidence="3" key="1">
    <citation type="submission" date="2011-04" db="EMBL/GenBank/DDBJ databases">
        <title>Complete sequence of Cellvibrio gilvus ATCC 13127.</title>
        <authorList>
            <person name="Lucas S."/>
            <person name="Han J."/>
            <person name="Lapidus A."/>
            <person name="Cheng J.-F."/>
            <person name="Goodwin L."/>
            <person name="Pitluck S."/>
            <person name="Peters L."/>
            <person name="Munk A."/>
            <person name="Detter J.C."/>
            <person name="Han C."/>
            <person name="Tapia R."/>
            <person name="Land M."/>
            <person name="Hauser L."/>
            <person name="Kyrpides N."/>
            <person name="Ivanova N."/>
            <person name="Ovchinnikova G."/>
            <person name="Pagani I."/>
            <person name="Mead D."/>
            <person name="Brumm P."/>
            <person name="Woyke T."/>
        </authorList>
    </citation>
    <scope>NUCLEOTIDE SEQUENCE [LARGE SCALE GENOMIC DNA]</scope>
    <source>
        <strain evidence="3">ATCC 13127 / NRRL B-14078</strain>
    </source>
</reference>
<feature type="transmembrane region" description="Helical" evidence="1">
    <location>
        <begin position="21"/>
        <end position="38"/>
    </location>
</feature>
<protein>
    <recommendedName>
        <fullName evidence="4">DUF2530 domain-containing protein</fullName>
    </recommendedName>
</protein>
<organism evidence="2 3">
    <name type="scientific">Cellulomonas gilvus (strain ATCC 13127 / NRRL B-14078)</name>
    <name type="common">Cellvibrio gilvus</name>
    <dbReference type="NCBI Taxonomy" id="593907"/>
    <lineage>
        <taxon>Bacteria</taxon>
        <taxon>Bacillati</taxon>
        <taxon>Actinomycetota</taxon>
        <taxon>Actinomycetes</taxon>
        <taxon>Micrococcales</taxon>
        <taxon>Cellulomonadaceae</taxon>
        <taxon>Cellulomonas</taxon>
    </lineage>
</organism>
<dbReference type="KEGG" id="cga:Celgi_0442"/>
<dbReference type="AlphaFoldDB" id="F8A5E7"/>
<evidence type="ECO:0008006" key="4">
    <source>
        <dbReference type="Google" id="ProtNLM"/>
    </source>
</evidence>
<feature type="transmembrane region" description="Helical" evidence="1">
    <location>
        <begin position="44"/>
        <end position="65"/>
    </location>
</feature>
<evidence type="ECO:0000313" key="2">
    <source>
        <dbReference type="EMBL" id="AEI10964.1"/>
    </source>
</evidence>
<gene>
    <name evidence="2" type="ordered locus">Celgi_0442</name>
</gene>
<evidence type="ECO:0000256" key="1">
    <source>
        <dbReference type="SAM" id="Phobius"/>
    </source>
</evidence>
<evidence type="ECO:0000313" key="3">
    <source>
        <dbReference type="Proteomes" id="UP000000485"/>
    </source>
</evidence>
<dbReference type="HOGENOM" id="CLU_150710_5_1_11"/>
<dbReference type="Proteomes" id="UP000000485">
    <property type="component" value="Chromosome"/>
</dbReference>